<dbReference type="SMART" id="SM00271">
    <property type="entry name" value="DnaJ"/>
    <property type="match status" value="1"/>
</dbReference>
<dbReference type="EMBL" id="CP003557">
    <property type="protein sequence ID" value="AFN74941.1"/>
    <property type="molecule type" value="Genomic_DNA"/>
</dbReference>
<dbReference type="Proteomes" id="UP000009011">
    <property type="component" value="Chromosome"/>
</dbReference>
<dbReference type="CDD" id="cd06257">
    <property type="entry name" value="DnaJ"/>
    <property type="match status" value="1"/>
</dbReference>
<reference evidence="2 3" key="1">
    <citation type="journal article" date="2013" name="PLoS ONE">
        <title>Genomic analysis of Melioribacter roseus, facultatively anaerobic organotrophic bacterium representing a novel deep lineage within Bacteriodetes/Chlorobi group.</title>
        <authorList>
            <person name="Kadnikov V.V."/>
            <person name="Mardanov A.V."/>
            <person name="Podosokorskaya O.A."/>
            <person name="Gavrilov S.N."/>
            <person name="Kublanov I.V."/>
            <person name="Beletsky A.V."/>
            <person name="Bonch-Osmolovskaya E.A."/>
            <person name="Ravin N.V."/>
        </authorList>
    </citation>
    <scope>NUCLEOTIDE SEQUENCE [LARGE SCALE GENOMIC DNA]</scope>
    <source>
        <strain evidence="3">JCM 17771 / P3M-2</strain>
    </source>
</reference>
<evidence type="ECO:0000259" key="1">
    <source>
        <dbReference type="PROSITE" id="PS50076"/>
    </source>
</evidence>
<protein>
    <recommendedName>
        <fullName evidence="1">J domain-containing protein</fullName>
    </recommendedName>
</protein>
<dbReference type="InterPro" id="IPR001623">
    <property type="entry name" value="DnaJ_domain"/>
</dbReference>
<organism evidence="2 3">
    <name type="scientific">Melioribacter roseus (strain DSM 23840 / JCM 17771 / VKM B-2668 / P3M-2)</name>
    <dbReference type="NCBI Taxonomy" id="1191523"/>
    <lineage>
        <taxon>Bacteria</taxon>
        <taxon>Pseudomonadati</taxon>
        <taxon>Ignavibacteriota</taxon>
        <taxon>Ignavibacteria</taxon>
        <taxon>Ignavibacteriales</taxon>
        <taxon>Melioribacteraceae</taxon>
        <taxon>Melioribacter</taxon>
    </lineage>
</organism>
<proteinExistence type="predicted"/>
<dbReference type="Pfam" id="PF00226">
    <property type="entry name" value="DnaJ"/>
    <property type="match status" value="1"/>
</dbReference>
<dbReference type="STRING" id="1191523.MROS_1707"/>
<dbReference type="KEGG" id="mro:MROS_1707"/>
<dbReference type="Gene3D" id="1.10.287.110">
    <property type="entry name" value="DnaJ domain"/>
    <property type="match status" value="1"/>
</dbReference>
<dbReference type="AlphaFoldDB" id="I7A4Z2"/>
<dbReference type="InterPro" id="IPR036869">
    <property type="entry name" value="J_dom_sf"/>
</dbReference>
<evidence type="ECO:0000313" key="3">
    <source>
        <dbReference type="Proteomes" id="UP000009011"/>
    </source>
</evidence>
<feature type="domain" description="J" evidence="1">
    <location>
        <begin position="271"/>
        <end position="333"/>
    </location>
</feature>
<dbReference type="OrthoDB" id="9779622at2"/>
<keyword evidence="3" id="KW-1185">Reference proteome</keyword>
<dbReference type="PRINTS" id="PR00625">
    <property type="entry name" value="JDOMAIN"/>
</dbReference>
<dbReference type="HOGENOM" id="CLU_831075_0_0_10"/>
<accession>I7A4Z2</accession>
<dbReference type="RefSeq" id="WP_014856375.1">
    <property type="nucleotide sequence ID" value="NC_018178.1"/>
</dbReference>
<name>I7A4Z2_MELRP</name>
<gene>
    <name evidence="2" type="ordered locus">MROS_1707</name>
</gene>
<dbReference type="PROSITE" id="PS50076">
    <property type="entry name" value="DNAJ_2"/>
    <property type="match status" value="1"/>
</dbReference>
<evidence type="ECO:0000313" key="2">
    <source>
        <dbReference type="EMBL" id="AFN74941.1"/>
    </source>
</evidence>
<dbReference type="eggNOG" id="COG0484">
    <property type="taxonomic scope" value="Bacteria"/>
</dbReference>
<dbReference type="SUPFAM" id="SSF46565">
    <property type="entry name" value="Chaperone J-domain"/>
    <property type="match status" value="1"/>
</dbReference>
<sequence>MNIRKLRETADFVFEQKRYDEAFYIYDAIYKNVWTAIGTTHSALSGFSQNYLNSSFKASYEFKNMFVPQAVESVCKKWFDMDTDQTLNELAFTTYGHLQCISYSPELSITIPSDEVYNEFLVLHTLVLEMGSDSWINSLLKIVTPVVENNKLIKLRPNLKIDKVKQNIIENSARIKDTDWYNVNLFMLDYLFNIGDNSSELFTSVNDIVGFYFRQRTHRKSSRKEERTYTQYEKYEKYEKYERFEKYERRTSSDTDDFDATKATDFEKAKYYGKLLGLSGKVTKSYIRKRYLDLISKYHPDRVSDLGDELKALAEKKTKQINAAYEWFKQKYKL</sequence>